<dbReference type="Pfam" id="PF08246">
    <property type="entry name" value="Inhibitor_I29"/>
    <property type="match status" value="1"/>
</dbReference>
<sequence>MSNFWQTLTEGFNGMLKAGRSMTTKMSMTTERNEEELRRMHEEWMVKYEQTYANAEEKERRFVLFKESVENCDRYKEQYEGCRFAPGWLADRTKEEWDAILPPMKPMDNRWEEGKIVTRRGGRMTVTRRDVSKPPNCGEGCYTGRDVVSET</sequence>
<dbReference type="SMART" id="SM00848">
    <property type="entry name" value="Inhibitor_I29"/>
    <property type="match status" value="1"/>
</dbReference>
<dbReference type="Proteomes" id="UP000515123">
    <property type="component" value="Linkage group 1"/>
</dbReference>
<evidence type="ECO:0000313" key="3">
    <source>
        <dbReference type="RefSeq" id="XP_020080129.1"/>
    </source>
</evidence>
<dbReference type="SUPFAM" id="SSF54001">
    <property type="entry name" value="Cysteine proteinases"/>
    <property type="match status" value="1"/>
</dbReference>
<dbReference type="GeneID" id="109709291"/>
<protein>
    <submittedName>
        <fullName evidence="3">Uncharacterized protein LOC109703821</fullName>
    </submittedName>
    <submittedName>
        <fullName evidence="4">Uncharacterized protein LOC109709291</fullName>
    </submittedName>
</protein>
<proteinExistence type="predicted"/>
<reference evidence="2" key="1">
    <citation type="journal article" date="2015" name="Nat. Genet.">
        <title>The pineapple genome and the evolution of CAM photosynthesis.</title>
        <authorList>
            <person name="Ming R."/>
            <person name="VanBuren R."/>
            <person name="Wai C.M."/>
            <person name="Tang H."/>
            <person name="Schatz M.C."/>
            <person name="Bowers J.E."/>
            <person name="Lyons E."/>
            <person name="Wang M.L."/>
            <person name="Chen J."/>
            <person name="Biggers E."/>
            <person name="Zhang J."/>
            <person name="Huang L."/>
            <person name="Zhang L."/>
            <person name="Miao W."/>
            <person name="Zhang J."/>
            <person name="Ye Z."/>
            <person name="Miao C."/>
            <person name="Lin Z."/>
            <person name="Wang H."/>
            <person name="Zhou H."/>
            <person name="Yim W.C."/>
            <person name="Priest H.D."/>
            <person name="Zheng C."/>
            <person name="Woodhouse M."/>
            <person name="Edger P.P."/>
            <person name="Guyot R."/>
            <person name="Guo H.B."/>
            <person name="Guo H."/>
            <person name="Zheng G."/>
            <person name="Singh R."/>
            <person name="Sharma A."/>
            <person name="Min X."/>
            <person name="Zheng Y."/>
            <person name="Lee H."/>
            <person name="Gurtowski J."/>
            <person name="Sedlazeck F.J."/>
            <person name="Harkess A."/>
            <person name="McKain M.R."/>
            <person name="Liao Z."/>
            <person name="Fang J."/>
            <person name="Liu J."/>
            <person name="Zhang X."/>
            <person name="Zhang Q."/>
            <person name="Hu W."/>
            <person name="Qin Y."/>
            <person name="Wang K."/>
            <person name="Chen L.Y."/>
            <person name="Shirley N."/>
            <person name="Lin Y.R."/>
            <person name="Liu L.Y."/>
            <person name="Hernandez A.G."/>
            <person name="Wright C.L."/>
            <person name="Bulone V."/>
            <person name="Tuskan G.A."/>
            <person name="Heath K."/>
            <person name="Zee F."/>
            <person name="Moore P.H."/>
            <person name="Sunkar R."/>
            <person name="Leebens-Mack J.H."/>
            <person name="Mockler T."/>
            <person name="Bennetzen J.L."/>
            <person name="Freeling M."/>
            <person name="Sankoff D."/>
            <person name="Paterson A.H."/>
            <person name="Zhu X."/>
            <person name="Yang X."/>
            <person name="Smith J.A."/>
            <person name="Cushman J.C."/>
            <person name="Paull R.E."/>
            <person name="Yu Q."/>
        </authorList>
    </citation>
    <scope>NUCLEOTIDE SEQUENCE [LARGE SCALE GENOMIC DNA]</scope>
    <source>
        <strain evidence="2">cv. F153</strain>
    </source>
</reference>
<dbReference type="Gene3D" id="1.10.287.2250">
    <property type="match status" value="1"/>
</dbReference>
<reference evidence="3 4" key="2">
    <citation type="submission" date="2025-04" db="UniProtKB">
        <authorList>
            <consortium name="RefSeq"/>
        </authorList>
    </citation>
    <scope>IDENTIFICATION</scope>
    <source>
        <tissue evidence="3 4">Leaf</tissue>
    </source>
</reference>
<dbReference type="RefSeq" id="XP_020080129.1">
    <property type="nucleotide sequence ID" value="XM_020224540.1"/>
</dbReference>
<dbReference type="AlphaFoldDB" id="A0A6P5EA69"/>
<accession>A0A6P5EA69</accession>
<name>A0A6P5EA69_ANACO</name>
<organism evidence="3">
    <name type="scientific">Ananas comosus</name>
    <name type="common">Pineapple</name>
    <name type="synonym">Ananas ananas</name>
    <dbReference type="NCBI Taxonomy" id="4615"/>
    <lineage>
        <taxon>Eukaryota</taxon>
        <taxon>Viridiplantae</taxon>
        <taxon>Streptophyta</taxon>
        <taxon>Embryophyta</taxon>
        <taxon>Tracheophyta</taxon>
        <taxon>Spermatophyta</taxon>
        <taxon>Magnoliopsida</taxon>
        <taxon>Liliopsida</taxon>
        <taxon>Poales</taxon>
        <taxon>Bromeliaceae</taxon>
        <taxon>Bromelioideae</taxon>
        <taxon>Ananas</taxon>
    </lineage>
</organism>
<keyword evidence="2" id="KW-1185">Reference proteome</keyword>
<dbReference type="OrthoDB" id="948996at2759"/>
<dbReference type="InterPro" id="IPR013201">
    <property type="entry name" value="Prot_inhib_I29"/>
</dbReference>
<dbReference type="GeneID" id="109703821"/>
<evidence type="ECO:0000313" key="2">
    <source>
        <dbReference type="Proteomes" id="UP000515123"/>
    </source>
</evidence>
<dbReference type="InterPro" id="IPR038765">
    <property type="entry name" value="Papain-like_cys_pep_sf"/>
</dbReference>
<evidence type="ECO:0000259" key="1">
    <source>
        <dbReference type="SMART" id="SM00848"/>
    </source>
</evidence>
<dbReference type="RefSeq" id="XP_020087043.1">
    <property type="nucleotide sequence ID" value="XM_020231454.1"/>
</dbReference>
<feature type="domain" description="Cathepsin propeptide inhibitor" evidence="1">
    <location>
        <begin position="41"/>
        <end position="97"/>
    </location>
</feature>
<evidence type="ECO:0000313" key="4">
    <source>
        <dbReference type="RefSeq" id="XP_020087043.1"/>
    </source>
</evidence>
<gene>
    <name evidence="3" type="primary">LOC109703821</name>
    <name evidence="4" type="synonym">LOC109709291</name>
</gene>